<dbReference type="InterPro" id="IPR037066">
    <property type="entry name" value="Plug_dom_sf"/>
</dbReference>
<keyword evidence="9 10" id="KW-0998">Cell outer membrane</keyword>
<evidence type="ECO:0000256" key="8">
    <source>
        <dbReference type="ARBA" id="ARBA00023170"/>
    </source>
</evidence>
<dbReference type="CDD" id="cd01347">
    <property type="entry name" value="ligand_gated_channel"/>
    <property type="match status" value="1"/>
</dbReference>
<dbReference type="SUPFAM" id="SSF56935">
    <property type="entry name" value="Porins"/>
    <property type="match status" value="1"/>
</dbReference>
<keyword evidence="7 10" id="KW-0472">Membrane</keyword>
<dbReference type="Gene3D" id="2.170.130.10">
    <property type="entry name" value="TonB-dependent receptor, plug domain"/>
    <property type="match status" value="1"/>
</dbReference>
<dbReference type="RefSeq" id="WP_211913220.1">
    <property type="nucleotide sequence ID" value="NZ_CP036498.1"/>
</dbReference>
<dbReference type="Proteomes" id="UP000682843">
    <property type="component" value="Chromosome"/>
</dbReference>
<evidence type="ECO:0000256" key="7">
    <source>
        <dbReference type="ARBA" id="ARBA00023136"/>
    </source>
</evidence>
<keyword evidence="4 10" id="KW-0812">Transmembrane</keyword>
<dbReference type="PANTHER" id="PTHR30069:SF29">
    <property type="entry name" value="HEMOGLOBIN AND HEMOGLOBIN-HAPTOGLOBIN-BINDING PROTEIN 1-RELATED"/>
    <property type="match status" value="1"/>
</dbReference>
<evidence type="ECO:0000256" key="2">
    <source>
        <dbReference type="ARBA" id="ARBA00022448"/>
    </source>
</evidence>
<dbReference type="InterPro" id="IPR000531">
    <property type="entry name" value="Beta-barrel_TonB"/>
</dbReference>
<feature type="signal peptide" evidence="12">
    <location>
        <begin position="1"/>
        <end position="24"/>
    </location>
</feature>
<keyword evidence="2 10" id="KW-0813">Transport</keyword>
<sequence>MRIIYKTMLLSSVASAAISCAALAQDRQGVYQLGEIVVTGARNSSETGISESVVTREDVWNFDKKSLDQAVSLIPGVSANLDANGRRNESDIYVRGFNRQQVPLTIDGVRVYLPADNRLDFSRFMMSDISEVQIQKGYSSVLSGPGGMGGAINLVTRKPAKPFEAEFQSGLSFGGKGEFQGWNSYASAGTRQEGYYVQGSASYLNRDFWTMSDNYNPTPGSLEDGGKRGSSDSRDWSINAKVGITPNATDEYSINFIKQSGEKGAPLNVNNNPPVPANNYWRWPLWDLQNIAFLSNTALGDASYVKTKFFYNTFNNGVDAFDNINYTTQSQNGRFISRYADKAYGGSTEIGTDLIPMNSLKAALHYRADQHSEYNHNRPTSAQFQSLEPTQYQEQTTWSVAAENTFHATRNIDLVGGVSYDKYWISKAEDFNSTTAQLFEYPKGGSTAFNWQSAAIWRYSDTGQLNVSVSDRARFPTIFELYSTRFGTATPNPNLGPERATNYEIGWKDYLTSDIRASGAIFYSDVTDMIQTVQIGPGITQTQNVGNGNFYGYEVSLDAQVNAQLKVGGNYTYLYRTITDPGQPNLQPTGVPTHKAFLYLAWKPTDRLTITPSLEIASARWSDVSTNPVQAFPYVMTGAYTMANVQMDYKVAQNFDIGAGVRNLLDQNYELSWGLPQPGRNYYLKARMTF</sequence>
<evidence type="ECO:0000256" key="4">
    <source>
        <dbReference type="ARBA" id="ARBA00022692"/>
    </source>
</evidence>
<keyword evidence="5 12" id="KW-0732">Signal</keyword>
<proteinExistence type="inferred from homology"/>
<name>A0ABX8A9J3_9BRAD</name>
<evidence type="ECO:0000256" key="3">
    <source>
        <dbReference type="ARBA" id="ARBA00022452"/>
    </source>
</evidence>
<feature type="domain" description="TonB-dependent receptor plug" evidence="14">
    <location>
        <begin position="45"/>
        <end position="151"/>
    </location>
</feature>
<evidence type="ECO:0000259" key="13">
    <source>
        <dbReference type="Pfam" id="PF00593"/>
    </source>
</evidence>
<evidence type="ECO:0000256" key="9">
    <source>
        <dbReference type="ARBA" id="ARBA00023237"/>
    </source>
</evidence>
<comment type="subcellular location">
    <subcellularLocation>
        <location evidence="1 10">Cell outer membrane</location>
        <topology evidence="1 10">Multi-pass membrane protein</topology>
    </subcellularLocation>
</comment>
<organism evidence="15 16">
    <name type="scientific">Tardiphaga alba</name>
    <dbReference type="NCBI Taxonomy" id="340268"/>
    <lineage>
        <taxon>Bacteria</taxon>
        <taxon>Pseudomonadati</taxon>
        <taxon>Pseudomonadota</taxon>
        <taxon>Alphaproteobacteria</taxon>
        <taxon>Hyphomicrobiales</taxon>
        <taxon>Nitrobacteraceae</taxon>
        <taxon>Tardiphaga</taxon>
    </lineage>
</organism>
<dbReference type="EMBL" id="CP036498">
    <property type="protein sequence ID" value="QUS39671.1"/>
    <property type="molecule type" value="Genomic_DNA"/>
</dbReference>
<feature type="chain" id="PRO_5045384073" evidence="12">
    <location>
        <begin position="25"/>
        <end position="690"/>
    </location>
</feature>
<gene>
    <name evidence="15" type="ORF">RPMA_13100</name>
</gene>
<reference evidence="15 16" key="1">
    <citation type="submission" date="2019-02" db="EMBL/GenBank/DDBJ databases">
        <title>Emended description of the genus Rhodopseudomonas and description of Rhodopseudomonas albus sp. nov., a non-phototrophic, heavy-metal-tolerant bacterium isolated from garden soil.</title>
        <authorList>
            <person name="Bao Z."/>
            <person name="Cao W.W."/>
            <person name="Sato Y."/>
            <person name="Nishizawa T."/>
            <person name="Zhao J."/>
            <person name="Guo Y."/>
            <person name="Ohta H."/>
        </authorList>
    </citation>
    <scope>NUCLEOTIDE SEQUENCE [LARGE SCALE GENOMIC DNA]</scope>
    <source>
        <strain evidence="15 16">SK50-23</strain>
    </source>
</reference>
<evidence type="ECO:0000256" key="12">
    <source>
        <dbReference type="SAM" id="SignalP"/>
    </source>
</evidence>
<keyword evidence="6 11" id="KW-0798">TonB box</keyword>
<accession>A0ABX8A9J3</accession>
<evidence type="ECO:0000256" key="6">
    <source>
        <dbReference type="ARBA" id="ARBA00023077"/>
    </source>
</evidence>
<dbReference type="InterPro" id="IPR039426">
    <property type="entry name" value="TonB-dep_rcpt-like"/>
</dbReference>
<comment type="similarity">
    <text evidence="10 11">Belongs to the TonB-dependent receptor family.</text>
</comment>
<dbReference type="PANTHER" id="PTHR30069">
    <property type="entry name" value="TONB-DEPENDENT OUTER MEMBRANE RECEPTOR"/>
    <property type="match status" value="1"/>
</dbReference>
<evidence type="ECO:0000259" key="14">
    <source>
        <dbReference type="Pfam" id="PF07715"/>
    </source>
</evidence>
<evidence type="ECO:0000313" key="16">
    <source>
        <dbReference type="Proteomes" id="UP000682843"/>
    </source>
</evidence>
<keyword evidence="3 10" id="KW-1134">Transmembrane beta strand</keyword>
<dbReference type="InterPro" id="IPR012910">
    <property type="entry name" value="Plug_dom"/>
</dbReference>
<dbReference type="InterPro" id="IPR036942">
    <property type="entry name" value="Beta-barrel_TonB_sf"/>
</dbReference>
<protein>
    <submittedName>
        <fullName evidence="15">TonB-dependent receptor</fullName>
    </submittedName>
</protein>
<evidence type="ECO:0000313" key="15">
    <source>
        <dbReference type="EMBL" id="QUS39671.1"/>
    </source>
</evidence>
<feature type="domain" description="TonB-dependent receptor-like beta-barrel" evidence="13">
    <location>
        <begin position="224"/>
        <end position="664"/>
    </location>
</feature>
<evidence type="ECO:0000256" key="1">
    <source>
        <dbReference type="ARBA" id="ARBA00004571"/>
    </source>
</evidence>
<evidence type="ECO:0000256" key="11">
    <source>
        <dbReference type="RuleBase" id="RU003357"/>
    </source>
</evidence>
<keyword evidence="8 15" id="KW-0675">Receptor</keyword>
<evidence type="ECO:0000256" key="5">
    <source>
        <dbReference type="ARBA" id="ARBA00022729"/>
    </source>
</evidence>
<dbReference type="Pfam" id="PF07715">
    <property type="entry name" value="Plug"/>
    <property type="match status" value="1"/>
</dbReference>
<dbReference type="Gene3D" id="2.40.170.20">
    <property type="entry name" value="TonB-dependent receptor, beta-barrel domain"/>
    <property type="match status" value="1"/>
</dbReference>
<evidence type="ECO:0000256" key="10">
    <source>
        <dbReference type="PROSITE-ProRule" id="PRU01360"/>
    </source>
</evidence>
<dbReference type="PROSITE" id="PS51257">
    <property type="entry name" value="PROKAR_LIPOPROTEIN"/>
    <property type="match status" value="1"/>
</dbReference>
<keyword evidence="16" id="KW-1185">Reference proteome</keyword>
<dbReference type="Pfam" id="PF00593">
    <property type="entry name" value="TonB_dep_Rec_b-barrel"/>
    <property type="match status" value="1"/>
</dbReference>
<dbReference type="PROSITE" id="PS52016">
    <property type="entry name" value="TONB_DEPENDENT_REC_3"/>
    <property type="match status" value="1"/>
</dbReference>